<evidence type="ECO:0000256" key="6">
    <source>
        <dbReference type="ARBA" id="ARBA00022777"/>
    </source>
</evidence>
<keyword evidence="9" id="KW-0414">Isoprene biosynthesis</keyword>
<dbReference type="GO" id="GO:0016114">
    <property type="term" value="P:terpenoid biosynthetic process"/>
    <property type="evidence" value="ECO:0007669"/>
    <property type="project" value="UniProtKB-UniRule"/>
</dbReference>
<feature type="binding site" evidence="9">
    <location>
        <begin position="93"/>
        <end position="103"/>
    </location>
    <ligand>
        <name>ATP</name>
        <dbReference type="ChEBI" id="CHEBI:30616"/>
    </ligand>
</feature>
<dbReference type="Pfam" id="PF00288">
    <property type="entry name" value="GHMP_kinases_N"/>
    <property type="match status" value="1"/>
</dbReference>
<reference evidence="12" key="2">
    <citation type="submission" date="2021-04" db="EMBL/GenBank/DDBJ databases">
        <authorList>
            <person name="Gilroy R."/>
        </authorList>
    </citation>
    <scope>NUCLEOTIDE SEQUENCE</scope>
    <source>
        <strain evidence="12">CHK185-1770</strain>
    </source>
</reference>
<dbReference type="InterPro" id="IPR006204">
    <property type="entry name" value="GHMP_kinase_N_dom"/>
</dbReference>
<reference evidence="12" key="1">
    <citation type="journal article" date="2021" name="PeerJ">
        <title>Extensive microbial diversity within the chicken gut microbiome revealed by metagenomics and culture.</title>
        <authorList>
            <person name="Gilroy R."/>
            <person name="Ravi A."/>
            <person name="Getino M."/>
            <person name="Pursley I."/>
            <person name="Horton D.L."/>
            <person name="Alikhan N.F."/>
            <person name="Baker D."/>
            <person name="Gharbi K."/>
            <person name="Hall N."/>
            <person name="Watson M."/>
            <person name="Adriaenssens E.M."/>
            <person name="Foster-Nyarko E."/>
            <person name="Jarju S."/>
            <person name="Secka A."/>
            <person name="Antonio M."/>
            <person name="Oren A."/>
            <person name="Chaudhuri R.R."/>
            <person name="La Ragione R."/>
            <person name="Hildebrand F."/>
            <person name="Pallen M.J."/>
        </authorList>
    </citation>
    <scope>NUCLEOTIDE SEQUENCE</scope>
    <source>
        <strain evidence="12">CHK185-1770</strain>
    </source>
</reference>
<evidence type="ECO:0000259" key="11">
    <source>
        <dbReference type="Pfam" id="PF08544"/>
    </source>
</evidence>
<evidence type="ECO:0000256" key="4">
    <source>
        <dbReference type="ARBA" id="ARBA00022679"/>
    </source>
</evidence>
<feature type="active site" evidence="9">
    <location>
        <position position="135"/>
    </location>
</feature>
<protein>
    <recommendedName>
        <fullName evidence="3 9">4-diphosphocytidyl-2-C-methyl-D-erythritol kinase</fullName>
        <shortName evidence="9">CMK</shortName>
        <ecNumber evidence="2 9">2.7.1.148</ecNumber>
    </recommendedName>
    <alternativeName>
        <fullName evidence="8 9">4-(cytidine-5'-diphospho)-2-C-methyl-D-erythritol kinase</fullName>
    </alternativeName>
</protein>
<comment type="function">
    <text evidence="9">Catalyzes the phosphorylation of the position 2 hydroxy group of 4-diphosphocytidyl-2C-methyl-D-erythritol.</text>
</comment>
<dbReference type="GO" id="GO:0019288">
    <property type="term" value="P:isopentenyl diphosphate biosynthetic process, methylerythritol 4-phosphate pathway"/>
    <property type="evidence" value="ECO:0007669"/>
    <property type="project" value="UniProtKB-UniRule"/>
</dbReference>
<accession>A0A9D2SFR0</accession>
<dbReference type="PANTHER" id="PTHR43527:SF2">
    <property type="entry name" value="4-DIPHOSPHOCYTIDYL-2-C-METHYL-D-ERYTHRITOL KINASE, CHLOROPLASTIC"/>
    <property type="match status" value="1"/>
</dbReference>
<evidence type="ECO:0000256" key="9">
    <source>
        <dbReference type="HAMAP-Rule" id="MF_00061"/>
    </source>
</evidence>
<evidence type="ECO:0000256" key="7">
    <source>
        <dbReference type="ARBA" id="ARBA00022840"/>
    </source>
</evidence>
<dbReference type="Proteomes" id="UP000826793">
    <property type="component" value="Unassembled WGS sequence"/>
</dbReference>
<organism evidence="12 13">
    <name type="scientific">Candidatus Acutalibacter pullicola</name>
    <dbReference type="NCBI Taxonomy" id="2838417"/>
    <lineage>
        <taxon>Bacteria</taxon>
        <taxon>Bacillati</taxon>
        <taxon>Bacillota</taxon>
        <taxon>Clostridia</taxon>
        <taxon>Eubacteriales</taxon>
        <taxon>Acutalibacteraceae</taxon>
        <taxon>Acutalibacter</taxon>
    </lineage>
</organism>
<dbReference type="Gene3D" id="3.30.70.890">
    <property type="entry name" value="GHMP kinase, C-terminal domain"/>
    <property type="match status" value="1"/>
</dbReference>
<evidence type="ECO:0000256" key="8">
    <source>
        <dbReference type="ARBA" id="ARBA00032554"/>
    </source>
</evidence>
<keyword evidence="6 9" id="KW-0418">Kinase</keyword>
<dbReference type="AlphaFoldDB" id="A0A9D2SFR0"/>
<keyword evidence="4 9" id="KW-0808">Transferase</keyword>
<dbReference type="Gene3D" id="3.30.230.10">
    <property type="match status" value="1"/>
</dbReference>
<dbReference type="SUPFAM" id="SSF54211">
    <property type="entry name" value="Ribosomal protein S5 domain 2-like"/>
    <property type="match status" value="1"/>
</dbReference>
<evidence type="ECO:0000313" key="13">
    <source>
        <dbReference type="Proteomes" id="UP000826793"/>
    </source>
</evidence>
<comment type="similarity">
    <text evidence="1 9">Belongs to the GHMP kinase family. IspE subfamily.</text>
</comment>
<dbReference type="InterPro" id="IPR004424">
    <property type="entry name" value="IspE"/>
</dbReference>
<dbReference type="HAMAP" id="MF_00061">
    <property type="entry name" value="IspE"/>
    <property type="match status" value="1"/>
</dbReference>
<comment type="caution">
    <text evidence="12">The sequence shown here is derived from an EMBL/GenBank/DDBJ whole genome shotgun (WGS) entry which is preliminary data.</text>
</comment>
<evidence type="ECO:0000259" key="10">
    <source>
        <dbReference type="Pfam" id="PF00288"/>
    </source>
</evidence>
<dbReference type="SUPFAM" id="SSF55060">
    <property type="entry name" value="GHMP Kinase, C-terminal domain"/>
    <property type="match status" value="1"/>
</dbReference>
<comment type="catalytic activity">
    <reaction evidence="9">
        <text>4-CDP-2-C-methyl-D-erythritol + ATP = 4-CDP-2-C-methyl-D-erythritol 2-phosphate + ADP + H(+)</text>
        <dbReference type="Rhea" id="RHEA:18437"/>
        <dbReference type="ChEBI" id="CHEBI:15378"/>
        <dbReference type="ChEBI" id="CHEBI:30616"/>
        <dbReference type="ChEBI" id="CHEBI:57823"/>
        <dbReference type="ChEBI" id="CHEBI:57919"/>
        <dbReference type="ChEBI" id="CHEBI:456216"/>
        <dbReference type="EC" id="2.7.1.148"/>
    </reaction>
</comment>
<dbReference type="EMBL" id="DWXG01000045">
    <property type="protein sequence ID" value="HJB98086.1"/>
    <property type="molecule type" value="Genomic_DNA"/>
</dbReference>
<dbReference type="InterPro" id="IPR036554">
    <property type="entry name" value="GHMP_kinase_C_sf"/>
</dbReference>
<dbReference type="Pfam" id="PF08544">
    <property type="entry name" value="GHMP_kinases_C"/>
    <property type="match status" value="1"/>
</dbReference>
<dbReference type="EC" id="2.7.1.148" evidence="2 9"/>
<proteinExistence type="inferred from homology"/>
<evidence type="ECO:0000256" key="3">
    <source>
        <dbReference type="ARBA" id="ARBA00017473"/>
    </source>
</evidence>
<dbReference type="PANTHER" id="PTHR43527">
    <property type="entry name" value="4-DIPHOSPHOCYTIDYL-2-C-METHYL-D-ERYTHRITOL KINASE, CHLOROPLASTIC"/>
    <property type="match status" value="1"/>
</dbReference>
<dbReference type="InterPro" id="IPR020568">
    <property type="entry name" value="Ribosomal_Su5_D2-typ_SF"/>
</dbReference>
<gene>
    <name evidence="9" type="primary">ispE</name>
    <name evidence="12" type="ORF">H9710_05845</name>
</gene>
<name>A0A9D2SFR0_9FIRM</name>
<feature type="domain" description="GHMP kinase N-terminal" evidence="10">
    <location>
        <begin position="64"/>
        <end position="143"/>
    </location>
</feature>
<dbReference type="NCBIfam" id="TIGR00154">
    <property type="entry name" value="ispE"/>
    <property type="match status" value="1"/>
</dbReference>
<dbReference type="InterPro" id="IPR013750">
    <property type="entry name" value="GHMP_kinase_C_dom"/>
</dbReference>
<sequence>MKVKAYAKINLTLDVTGRRPDGYHTLDTIMQSVSVWDEVEIKKTSKPGIRVFCNREYLPVDTKNTAFRAAQYFLEHCGITGQGISLSLRKYIPSRAGMGGGSADAAAVLHGLNQMFHTGLSQETLVSLGAKVGADVPFCVVGGTCRCQGVGEQVEPVAPLPACWVLLCKPPAGMSTPRAYALIDQFPLSRERGTERMLPLLAGGDLRRIGEALANRFDETMKLQQVREIKRVMLSAGALGASMTGSGSAVFGLFTSEEAARACMQRLEGKGRLYLGCPLDRGWDYADK</sequence>
<keyword evidence="5 9" id="KW-0547">Nucleotide-binding</keyword>
<dbReference type="PIRSF" id="PIRSF010376">
    <property type="entry name" value="IspE"/>
    <property type="match status" value="1"/>
</dbReference>
<evidence type="ECO:0000313" key="12">
    <source>
        <dbReference type="EMBL" id="HJB98086.1"/>
    </source>
</evidence>
<dbReference type="GO" id="GO:0050515">
    <property type="term" value="F:4-(cytidine 5'-diphospho)-2-C-methyl-D-erythritol kinase activity"/>
    <property type="evidence" value="ECO:0007669"/>
    <property type="project" value="UniProtKB-UniRule"/>
</dbReference>
<dbReference type="GO" id="GO:0005524">
    <property type="term" value="F:ATP binding"/>
    <property type="evidence" value="ECO:0007669"/>
    <property type="project" value="UniProtKB-UniRule"/>
</dbReference>
<comment type="pathway">
    <text evidence="9">Isoprenoid biosynthesis; isopentenyl diphosphate biosynthesis via DXP pathway; isopentenyl diphosphate from 1-deoxy-D-xylulose 5-phosphate: step 3/6.</text>
</comment>
<feature type="domain" description="GHMP kinase C-terminal" evidence="11">
    <location>
        <begin position="197"/>
        <end position="267"/>
    </location>
</feature>
<evidence type="ECO:0000256" key="2">
    <source>
        <dbReference type="ARBA" id="ARBA00012052"/>
    </source>
</evidence>
<evidence type="ECO:0000256" key="1">
    <source>
        <dbReference type="ARBA" id="ARBA00009684"/>
    </source>
</evidence>
<dbReference type="InterPro" id="IPR014721">
    <property type="entry name" value="Ribsml_uS5_D2-typ_fold_subgr"/>
</dbReference>
<evidence type="ECO:0000256" key="5">
    <source>
        <dbReference type="ARBA" id="ARBA00022741"/>
    </source>
</evidence>
<feature type="active site" evidence="9">
    <location>
        <position position="8"/>
    </location>
</feature>
<keyword evidence="7 9" id="KW-0067">ATP-binding</keyword>